<feature type="domain" description="HMA" evidence="7">
    <location>
        <begin position="10"/>
        <end position="76"/>
    </location>
</feature>
<feature type="transmembrane region" description="Helical" evidence="6">
    <location>
        <begin position="238"/>
        <end position="255"/>
    </location>
</feature>
<keyword evidence="9" id="KW-1185">Reference proteome</keyword>
<proteinExistence type="predicted"/>
<name>A0ABT8A1J2_9PROT</name>
<evidence type="ECO:0000313" key="8">
    <source>
        <dbReference type="EMBL" id="MDN3563553.1"/>
    </source>
</evidence>
<keyword evidence="3" id="KW-0813">Transport</keyword>
<protein>
    <submittedName>
        <fullName evidence="8">Cation diffusion facilitator family transporter</fullName>
    </submittedName>
</protein>
<dbReference type="SUPFAM" id="SSF161111">
    <property type="entry name" value="Cation efflux protein transmembrane domain-like"/>
    <property type="match status" value="1"/>
</dbReference>
<dbReference type="InterPro" id="IPR027469">
    <property type="entry name" value="Cation_efflux_TMD_sf"/>
</dbReference>
<comment type="caution">
    <text evidence="8">The sequence shown here is derived from an EMBL/GenBank/DDBJ whole genome shotgun (WGS) entry which is preliminary data.</text>
</comment>
<dbReference type="Gene3D" id="3.30.70.100">
    <property type="match status" value="1"/>
</dbReference>
<dbReference type="PANTHER" id="PTHR11562">
    <property type="entry name" value="CATION EFFLUX PROTEIN/ ZINC TRANSPORTER"/>
    <property type="match status" value="1"/>
</dbReference>
<evidence type="ECO:0000256" key="4">
    <source>
        <dbReference type="ARBA" id="ARBA00022989"/>
    </source>
</evidence>
<evidence type="ECO:0000256" key="5">
    <source>
        <dbReference type="ARBA" id="ARBA00023136"/>
    </source>
</evidence>
<dbReference type="RefSeq" id="WP_290315294.1">
    <property type="nucleotide sequence ID" value="NZ_JAUFPN010000036.1"/>
</dbReference>
<feature type="transmembrane region" description="Helical" evidence="6">
    <location>
        <begin position="107"/>
        <end position="129"/>
    </location>
</feature>
<dbReference type="SUPFAM" id="SSF55008">
    <property type="entry name" value="HMA, heavy metal-associated domain"/>
    <property type="match status" value="1"/>
</dbReference>
<feature type="transmembrane region" description="Helical" evidence="6">
    <location>
        <begin position="141"/>
        <end position="160"/>
    </location>
</feature>
<gene>
    <name evidence="8" type="ORF">QWZ14_04090</name>
</gene>
<feature type="transmembrane region" description="Helical" evidence="6">
    <location>
        <begin position="198"/>
        <end position="218"/>
    </location>
</feature>
<evidence type="ECO:0000259" key="7">
    <source>
        <dbReference type="PROSITE" id="PS50846"/>
    </source>
</evidence>
<comment type="subcellular location">
    <subcellularLocation>
        <location evidence="1">Membrane</location>
        <topology evidence="1">Multi-pass membrane protein</topology>
    </subcellularLocation>
</comment>
<evidence type="ECO:0000313" key="9">
    <source>
        <dbReference type="Proteomes" id="UP001529369"/>
    </source>
</evidence>
<keyword evidence="3" id="KW-0406">Ion transport</keyword>
<keyword evidence="2 6" id="KW-0812">Transmembrane</keyword>
<dbReference type="InterPro" id="IPR002524">
    <property type="entry name" value="Cation_efflux"/>
</dbReference>
<dbReference type="InterPro" id="IPR006121">
    <property type="entry name" value="HMA_dom"/>
</dbReference>
<dbReference type="InterPro" id="IPR050681">
    <property type="entry name" value="CDF/SLC30A"/>
</dbReference>
<feature type="transmembrane region" description="Helical" evidence="6">
    <location>
        <begin position="167"/>
        <end position="186"/>
    </location>
</feature>
<dbReference type="PANTHER" id="PTHR11562:SF17">
    <property type="entry name" value="RE54080P-RELATED"/>
    <property type="match status" value="1"/>
</dbReference>
<dbReference type="EMBL" id="JAUFPN010000036">
    <property type="protein sequence ID" value="MDN3563553.1"/>
    <property type="molecule type" value="Genomic_DNA"/>
</dbReference>
<accession>A0ABT8A1J2</accession>
<dbReference type="Pfam" id="PF01545">
    <property type="entry name" value="Cation_efflux"/>
    <property type="match status" value="1"/>
</dbReference>
<keyword evidence="3" id="KW-0862">Zinc</keyword>
<dbReference type="Pfam" id="PF00403">
    <property type="entry name" value="HMA"/>
    <property type="match status" value="1"/>
</dbReference>
<evidence type="ECO:0000256" key="3">
    <source>
        <dbReference type="ARBA" id="ARBA00022906"/>
    </source>
</evidence>
<dbReference type="PROSITE" id="PS50846">
    <property type="entry name" value="HMA_2"/>
    <property type="match status" value="1"/>
</dbReference>
<evidence type="ECO:0000256" key="1">
    <source>
        <dbReference type="ARBA" id="ARBA00004141"/>
    </source>
</evidence>
<sequence length="291" mass="30837">MNTTTTSAPASARYRITGMDCPSCAAKIEKATRTVGGVEDVTVSIASQIMTLSLDDPDARLPEIERTITGLGYQLDRLDRPARAEIVNDDDDLPKDLSRITQGYKRALWIVVLLNVGYGLVEIVGGFLAGSQALKADALDFLGDGLISFLGLIAIGWSLAWRARSALIQGIFLGVLGLGVLVATGYRVLVLNQPDSELMGMFGAIALVVNVAAAAVLIPHRTGDANARAVWLFSRNDAIGNAAVVVAAGLVWWTGTAWPDLVVALVIAGLFLQSAWSIIHDARRDLAEAAA</sequence>
<dbReference type="CDD" id="cd00371">
    <property type="entry name" value="HMA"/>
    <property type="match status" value="1"/>
</dbReference>
<keyword evidence="5 6" id="KW-0472">Membrane</keyword>
<keyword evidence="3" id="KW-0864">Zinc transport</keyword>
<dbReference type="Gene3D" id="1.20.1510.10">
    <property type="entry name" value="Cation efflux protein transmembrane domain"/>
    <property type="match status" value="1"/>
</dbReference>
<organism evidence="8 9">
    <name type="scientific">Paeniroseomonas aquatica</name>
    <dbReference type="NCBI Taxonomy" id="373043"/>
    <lineage>
        <taxon>Bacteria</taxon>
        <taxon>Pseudomonadati</taxon>
        <taxon>Pseudomonadota</taxon>
        <taxon>Alphaproteobacteria</taxon>
        <taxon>Acetobacterales</taxon>
        <taxon>Acetobacteraceae</taxon>
        <taxon>Paeniroseomonas</taxon>
    </lineage>
</organism>
<evidence type="ECO:0000256" key="2">
    <source>
        <dbReference type="ARBA" id="ARBA00022692"/>
    </source>
</evidence>
<evidence type="ECO:0000256" key="6">
    <source>
        <dbReference type="SAM" id="Phobius"/>
    </source>
</evidence>
<feature type="transmembrane region" description="Helical" evidence="6">
    <location>
        <begin position="261"/>
        <end position="279"/>
    </location>
</feature>
<dbReference type="Proteomes" id="UP001529369">
    <property type="component" value="Unassembled WGS sequence"/>
</dbReference>
<dbReference type="NCBIfam" id="TIGR01297">
    <property type="entry name" value="CDF"/>
    <property type="match status" value="1"/>
</dbReference>
<reference evidence="9" key="1">
    <citation type="journal article" date="2019" name="Int. J. Syst. Evol. Microbiol.">
        <title>The Global Catalogue of Microorganisms (GCM) 10K type strain sequencing project: providing services to taxonomists for standard genome sequencing and annotation.</title>
        <authorList>
            <consortium name="The Broad Institute Genomics Platform"/>
            <consortium name="The Broad Institute Genome Sequencing Center for Infectious Disease"/>
            <person name="Wu L."/>
            <person name="Ma J."/>
        </authorList>
    </citation>
    <scope>NUCLEOTIDE SEQUENCE [LARGE SCALE GENOMIC DNA]</scope>
    <source>
        <strain evidence="9">CECT 7131</strain>
    </source>
</reference>
<keyword evidence="4 6" id="KW-1133">Transmembrane helix</keyword>
<dbReference type="InterPro" id="IPR058533">
    <property type="entry name" value="Cation_efflux_TM"/>
</dbReference>
<dbReference type="InterPro" id="IPR036163">
    <property type="entry name" value="HMA_dom_sf"/>
</dbReference>